<accession>A0A317SVW0</accession>
<reference evidence="4 5" key="1">
    <citation type="submission" date="2018-03" db="EMBL/GenBank/DDBJ databases">
        <title>Genomes of Pezizomycetes fungi and the evolution of truffles.</title>
        <authorList>
            <person name="Murat C."/>
            <person name="Payen T."/>
            <person name="Noel B."/>
            <person name="Kuo A."/>
            <person name="Martin F.M."/>
        </authorList>
    </citation>
    <scope>NUCLEOTIDE SEQUENCE [LARGE SCALE GENOMIC DNA]</scope>
    <source>
        <strain evidence="4">091103-1</strain>
    </source>
</reference>
<dbReference type="PANTHER" id="PTHR45339">
    <property type="entry name" value="HYBRID SIGNAL TRANSDUCTION HISTIDINE KINASE J"/>
    <property type="match status" value="1"/>
</dbReference>
<dbReference type="AlphaFoldDB" id="A0A317SVW0"/>
<dbReference type="OrthoDB" id="60033at2759"/>
<dbReference type="PROSITE" id="PS50110">
    <property type="entry name" value="RESPONSE_REGULATORY"/>
    <property type="match status" value="1"/>
</dbReference>
<evidence type="ECO:0000313" key="4">
    <source>
        <dbReference type="EMBL" id="PWW77281.1"/>
    </source>
</evidence>
<dbReference type="SMART" id="SM00448">
    <property type="entry name" value="REC"/>
    <property type="match status" value="1"/>
</dbReference>
<evidence type="ECO:0000256" key="1">
    <source>
        <dbReference type="ARBA" id="ARBA00022553"/>
    </source>
</evidence>
<evidence type="ECO:0000259" key="3">
    <source>
        <dbReference type="PROSITE" id="PS50110"/>
    </source>
</evidence>
<proteinExistence type="predicted"/>
<dbReference type="STRING" id="42249.A0A317SVW0"/>
<dbReference type="SUPFAM" id="SSF52172">
    <property type="entry name" value="CheY-like"/>
    <property type="match status" value="1"/>
</dbReference>
<keyword evidence="5" id="KW-1185">Reference proteome</keyword>
<feature type="modified residue" description="4-aspartylphosphate" evidence="2">
    <location>
        <position position="111"/>
    </location>
</feature>
<dbReference type="Pfam" id="PF00072">
    <property type="entry name" value="Response_reg"/>
    <property type="match status" value="1"/>
</dbReference>
<comment type="caution">
    <text evidence="4">The sequence shown here is derived from an EMBL/GenBank/DDBJ whole genome shotgun (WGS) entry which is preliminary data.</text>
</comment>
<sequence>MKETENGGLGGQTIAEAILGPYTPIPDTEMNQLAIAPTVGKPVKPSPVSSIGEAKAKGPRILVVDDNPINQMVLVRYLKKRNYFFSKAENGLVAFNDFKASAIPYDIILMDLQMPVMDGFDSTTAIRKLEFEENRAPVTIIALTGLDAREDREKAIACGINIFLTKPVSLSQVQ</sequence>
<name>A0A317SVW0_9PEZI</name>
<dbReference type="Proteomes" id="UP000246991">
    <property type="component" value="Unassembled WGS sequence"/>
</dbReference>
<dbReference type="GO" id="GO:0000160">
    <property type="term" value="P:phosphorelay signal transduction system"/>
    <property type="evidence" value="ECO:0007669"/>
    <property type="project" value="InterPro"/>
</dbReference>
<dbReference type="Gene3D" id="3.40.50.2300">
    <property type="match status" value="1"/>
</dbReference>
<organism evidence="4 5">
    <name type="scientific">Tuber magnatum</name>
    <name type="common">white Piedmont truffle</name>
    <dbReference type="NCBI Taxonomy" id="42249"/>
    <lineage>
        <taxon>Eukaryota</taxon>
        <taxon>Fungi</taxon>
        <taxon>Dikarya</taxon>
        <taxon>Ascomycota</taxon>
        <taxon>Pezizomycotina</taxon>
        <taxon>Pezizomycetes</taxon>
        <taxon>Pezizales</taxon>
        <taxon>Tuberaceae</taxon>
        <taxon>Tuber</taxon>
    </lineage>
</organism>
<dbReference type="InterPro" id="IPR011006">
    <property type="entry name" value="CheY-like_superfamily"/>
</dbReference>
<gene>
    <name evidence="4" type="ORF">C7212DRAFT_294055</name>
</gene>
<protein>
    <submittedName>
        <fullName evidence="4">CheY-like protein</fullName>
    </submittedName>
</protein>
<feature type="domain" description="Response regulatory" evidence="3">
    <location>
        <begin position="60"/>
        <end position="174"/>
    </location>
</feature>
<dbReference type="CDD" id="cd17546">
    <property type="entry name" value="REC_hyHK_CKI1_RcsC-like"/>
    <property type="match status" value="1"/>
</dbReference>
<evidence type="ECO:0000313" key="5">
    <source>
        <dbReference type="Proteomes" id="UP000246991"/>
    </source>
</evidence>
<dbReference type="InterPro" id="IPR001789">
    <property type="entry name" value="Sig_transdc_resp-reg_receiver"/>
</dbReference>
<feature type="non-terminal residue" evidence="4">
    <location>
        <position position="174"/>
    </location>
</feature>
<dbReference type="EMBL" id="PYWC01000024">
    <property type="protein sequence ID" value="PWW77281.1"/>
    <property type="molecule type" value="Genomic_DNA"/>
</dbReference>
<dbReference type="PANTHER" id="PTHR45339:SF5">
    <property type="entry name" value="HISTIDINE KINASE"/>
    <property type="match status" value="1"/>
</dbReference>
<evidence type="ECO:0000256" key="2">
    <source>
        <dbReference type="PROSITE-ProRule" id="PRU00169"/>
    </source>
</evidence>
<keyword evidence="1 2" id="KW-0597">Phosphoprotein</keyword>